<dbReference type="EMBL" id="JBFSHR010000002">
    <property type="protein sequence ID" value="MEX6428359.1"/>
    <property type="molecule type" value="Genomic_DNA"/>
</dbReference>
<feature type="transmembrane region" description="Helical" evidence="6">
    <location>
        <begin position="144"/>
        <end position="166"/>
    </location>
</feature>
<evidence type="ECO:0000256" key="5">
    <source>
        <dbReference type="ARBA" id="ARBA00023136"/>
    </source>
</evidence>
<protein>
    <submittedName>
        <fullName evidence="7">Cytochrome c oxidase assembly protein</fullName>
    </submittedName>
</protein>
<name>A0ABV3XYH4_9ACTN</name>
<keyword evidence="4 6" id="KW-1133">Transmembrane helix</keyword>
<keyword evidence="3 6" id="KW-0812">Transmembrane</keyword>
<evidence type="ECO:0000256" key="4">
    <source>
        <dbReference type="ARBA" id="ARBA00022989"/>
    </source>
</evidence>
<dbReference type="Proteomes" id="UP001560267">
    <property type="component" value="Unassembled WGS sequence"/>
</dbReference>
<reference evidence="7 8" key="1">
    <citation type="submission" date="2024-07" db="EMBL/GenBank/DDBJ databases">
        <title>Draft Genome Sequence of Ferrimicrobium acidiphilum Strain YE2023, Isolated from a Pulp of Bioleach Reactor.</title>
        <authorList>
            <person name="Elkina Y.A."/>
            <person name="Bulaeva A.G."/>
            <person name="Beletsky A.V."/>
            <person name="Mardanov A.V."/>
        </authorList>
    </citation>
    <scope>NUCLEOTIDE SEQUENCE [LARGE SCALE GENOMIC DNA]</scope>
    <source>
        <strain evidence="7 8">YE2023</strain>
    </source>
</reference>
<dbReference type="InterPro" id="IPR019108">
    <property type="entry name" value="Caa3_assmbl_CtaG-rel"/>
</dbReference>
<feature type="transmembrane region" description="Helical" evidence="6">
    <location>
        <begin position="93"/>
        <end position="113"/>
    </location>
</feature>
<gene>
    <name evidence="7" type="ORF">AB6A68_00675</name>
</gene>
<dbReference type="RefSeq" id="WP_369084118.1">
    <property type="nucleotide sequence ID" value="NZ_JBFSHR010000002.1"/>
</dbReference>
<feature type="transmembrane region" description="Helical" evidence="6">
    <location>
        <begin position="20"/>
        <end position="39"/>
    </location>
</feature>
<keyword evidence="5 6" id="KW-0472">Membrane</keyword>
<evidence type="ECO:0000256" key="3">
    <source>
        <dbReference type="ARBA" id="ARBA00022692"/>
    </source>
</evidence>
<proteinExistence type="predicted"/>
<feature type="transmembrane region" description="Helical" evidence="6">
    <location>
        <begin position="218"/>
        <end position="246"/>
    </location>
</feature>
<evidence type="ECO:0000256" key="2">
    <source>
        <dbReference type="ARBA" id="ARBA00022475"/>
    </source>
</evidence>
<accession>A0ABV3XYH4</accession>
<evidence type="ECO:0000313" key="7">
    <source>
        <dbReference type="EMBL" id="MEX6428359.1"/>
    </source>
</evidence>
<comment type="subcellular location">
    <subcellularLocation>
        <location evidence="1">Cell membrane</location>
        <topology evidence="1">Multi-pass membrane protein</topology>
    </subcellularLocation>
</comment>
<organism evidence="7 8">
    <name type="scientific">Ferrimicrobium acidiphilum</name>
    <dbReference type="NCBI Taxonomy" id="121039"/>
    <lineage>
        <taxon>Bacteria</taxon>
        <taxon>Bacillati</taxon>
        <taxon>Actinomycetota</taxon>
        <taxon>Acidimicrobiia</taxon>
        <taxon>Acidimicrobiales</taxon>
        <taxon>Acidimicrobiaceae</taxon>
        <taxon>Ferrimicrobium</taxon>
    </lineage>
</organism>
<evidence type="ECO:0000256" key="1">
    <source>
        <dbReference type="ARBA" id="ARBA00004651"/>
    </source>
</evidence>
<dbReference type="Pfam" id="PF09678">
    <property type="entry name" value="Caa3_CtaG"/>
    <property type="match status" value="1"/>
</dbReference>
<evidence type="ECO:0000256" key="6">
    <source>
        <dbReference type="SAM" id="Phobius"/>
    </source>
</evidence>
<sequence length="310" mass="33599">MGPVPSLWGIWFEADAWAAAFWPAAAALLCVAAVGYAVGVKRQRSCPPEAGPDQAVVAVRSRQILFYVGLLVVAFAILSPLDTLSQWLFSAHMIQHLLLLVVAPPLLVASAPLDPLWRAVPDRLRGAIVARGSRLTKFAAIRRVSMLLMSPWGALAVFAGTMWFWHIPGPYDLTLSNLYVHALEHTMFLAAGLLWWSRLINCPPLRAPLSTDTASMPATMIFLMATVAQNVVLAMVIGLATHPLYAPYAALAHRPAGLSALADQEWGAGFMWTLGDLPFSIALGRLWYLWLSSLEAEEEASVCHGVGGPQ</sequence>
<evidence type="ECO:0000313" key="8">
    <source>
        <dbReference type="Proteomes" id="UP001560267"/>
    </source>
</evidence>
<keyword evidence="8" id="KW-1185">Reference proteome</keyword>
<comment type="caution">
    <text evidence="7">The sequence shown here is derived from an EMBL/GenBank/DDBJ whole genome shotgun (WGS) entry which is preliminary data.</text>
</comment>
<keyword evidence="2" id="KW-1003">Cell membrane</keyword>
<feature type="transmembrane region" description="Helical" evidence="6">
    <location>
        <begin position="64"/>
        <end position="81"/>
    </location>
</feature>